<gene>
    <name evidence="5" type="ORF">EB796_007663</name>
</gene>
<dbReference type="Proteomes" id="UP000593567">
    <property type="component" value="Unassembled WGS sequence"/>
</dbReference>
<organism evidence="5 6">
    <name type="scientific">Bugula neritina</name>
    <name type="common">Brown bryozoan</name>
    <name type="synonym">Sertularia neritina</name>
    <dbReference type="NCBI Taxonomy" id="10212"/>
    <lineage>
        <taxon>Eukaryota</taxon>
        <taxon>Metazoa</taxon>
        <taxon>Spiralia</taxon>
        <taxon>Lophotrochozoa</taxon>
        <taxon>Bryozoa</taxon>
        <taxon>Gymnolaemata</taxon>
        <taxon>Cheilostomatida</taxon>
        <taxon>Flustrina</taxon>
        <taxon>Buguloidea</taxon>
        <taxon>Bugulidae</taxon>
        <taxon>Bugula</taxon>
    </lineage>
</organism>
<dbReference type="PANTHER" id="PTHR11360">
    <property type="entry name" value="MONOCARBOXYLATE TRANSPORTER"/>
    <property type="match status" value="1"/>
</dbReference>
<feature type="transmembrane region" description="Helical" evidence="3">
    <location>
        <begin position="113"/>
        <end position="132"/>
    </location>
</feature>
<dbReference type="Gene3D" id="1.20.1250.20">
    <property type="entry name" value="MFS general substrate transporter like domains"/>
    <property type="match status" value="1"/>
</dbReference>
<feature type="transmembrane region" description="Helical" evidence="3">
    <location>
        <begin position="202"/>
        <end position="220"/>
    </location>
</feature>
<feature type="transmembrane region" description="Helical" evidence="3">
    <location>
        <begin position="311"/>
        <end position="335"/>
    </location>
</feature>
<dbReference type="InterPro" id="IPR020846">
    <property type="entry name" value="MFS_dom"/>
</dbReference>
<name>A0A7J7K757_BUGNE</name>
<evidence type="ECO:0000256" key="2">
    <source>
        <dbReference type="SAM" id="MobiDB-lite"/>
    </source>
</evidence>
<evidence type="ECO:0000259" key="4">
    <source>
        <dbReference type="PROSITE" id="PS50850"/>
    </source>
</evidence>
<dbReference type="Pfam" id="PF07690">
    <property type="entry name" value="MFS_1"/>
    <property type="match status" value="1"/>
</dbReference>
<keyword evidence="3" id="KW-0812">Transmembrane</keyword>
<dbReference type="InterPro" id="IPR011701">
    <property type="entry name" value="MFS"/>
</dbReference>
<evidence type="ECO:0000313" key="5">
    <source>
        <dbReference type="EMBL" id="KAF6034025.1"/>
    </source>
</evidence>
<feature type="transmembrane region" description="Helical" evidence="3">
    <location>
        <begin position="138"/>
        <end position="164"/>
    </location>
</feature>
<keyword evidence="3" id="KW-0472">Membrane</keyword>
<feature type="transmembrane region" description="Helical" evidence="3">
    <location>
        <begin position="43"/>
        <end position="71"/>
    </location>
</feature>
<dbReference type="GO" id="GO:0008028">
    <property type="term" value="F:monocarboxylic acid transmembrane transporter activity"/>
    <property type="evidence" value="ECO:0007669"/>
    <property type="project" value="TreeGrafter"/>
</dbReference>
<evidence type="ECO:0000256" key="1">
    <source>
        <dbReference type="ARBA" id="ARBA00004141"/>
    </source>
</evidence>
<dbReference type="SUPFAM" id="SSF103473">
    <property type="entry name" value="MFS general substrate transporter"/>
    <property type="match status" value="1"/>
</dbReference>
<dbReference type="InterPro" id="IPR036259">
    <property type="entry name" value="MFS_trans_sf"/>
</dbReference>
<evidence type="ECO:0000256" key="3">
    <source>
        <dbReference type="SAM" id="Phobius"/>
    </source>
</evidence>
<reference evidence="5" key="1">
    <citation type="submission" date="2020-06" db="EMBL/GenBank/DDBJ databases">
        <title>Draft genome of Bugula neritina, a colonial animal packing powerful symbionts and potential medicines.</title>
        <authorList>
            <person name="Rayko M."/>
        </authorList>
    </citation>
    <scope>NUCLEOTIDE SEQUENCE [LARGE SCALE GENOMIC DNA]</scope>
    <source>
        <strain evidence="5">Kwan_BN1</strain>
    </source>
</reference>
<comment type="subcellular location">
    <subcellularLocation>
        <location evidence="1">Membrane</location>
        <topology evidence="1">Multi-pass membrane protein</topology>
    </subcellularLocation>
</comment>
<dbReference type="InterPro" id="IPR050327">
    <property type="entry name" value="Proton-linked_MCT"/>
</dbReference>
<sequence>MEVSSYPVDSTYSWVVATGKYTAVDSTYSWVVATSKHVAVDSIYSWVVATVGCILFSLTMPQARIIGIILVEMMNVYNIDEQTGLWIASLTPVLIFAIGPVAGYALTRVQHRIVGAVGMVLISSGYVLLAYAPNIYLLYIATSLVGVGVGFSFSSLIWAATVYFEKSKATAVGLVTAGAGIGTLALPPLCRYLFDNFTYQETLLAMAAIVVQFIIPFMLIRPKSYWKNSKKDSHNLKGNENMMFQLSEEANKSTTSLSSKTAEAVIPQQIKEDPDHAQRKCSVSTENNSSDLGTDNSLKSMLKIFLTDKMFLTFLVSSFLLIQAFTSGFAVFPLYAEELGIAKHHVSTAFVIFGVIEIPGKILQGVLANQKLVSALFQLGVSSIGAGCSILLAAVWAKKEAFYVSFLFLGSYIYI</sequence>
<feature type="transmembrane region" description="Helical" evidence="3">
    <location>
        <begin position="171"/>
        <end position="190"/>
    </location>
</feature>
<dbReference type="GO" id="GO:0016020">
    <property type="term" value="C:membrane"/>
    <property type="evidence" value="ECO:0007669"/>
    <property type="project" value="UniProtKB-SubCell"/>
</dbReference>
<proteinExistence type="predicted"/>
<feature type="compositionally biased region" description="Polar residues" evidence="2">
    <location>
        <begin position="281"/>
        <end position="292"/>
    </location>
</feature>
<dbReference type="AlphaFoldDB" id="A0A7J7K757"/>
<evidence type="ECO:0000313" key="6">
    <source>
        <dbReference type="Proteomes" id="UP000593567"/>
    </source>
</evidence>
<dbReference type="PROSITE" id="PS50850">
    <property type="entry name" value="MFS"/>
    <property type="match status" value="1"/>
</dbReference>
<feature type="transmembrane region" description="Helical" evidence="3">
    <location>
        <begin position="83"/>
        <end position="106"/>
    </location>
</feature>
<protein>
    <recommendedName>
        <fullName evidence="4">Major facilitator superfamily (MFS) profile domain-containing protein</fullName>
    </recommendedName>
</protein>
<dbReference type="PANTHER" id="PTHR11360:SF284">
    <property type="entry name" value="EG:103B4.3 PROTEIN-RELATED"/>
    <property type="match status" value="1"/>
</dbReference>
<feature type="region of interest" description="Disordered" evidence="2">
    <location>
        <begin position="268"/>
        <end position="292"/>
    </location>
</feature>
<keyword evidence="6" id="KW-1185">Reference proteome</keyword>
<keyword evidence="3" id="KW-1133">Transmembrane helix</keyword>
<dbReference type="EMBL" id="VXIV02001173">
    <property type="protein sequence ID" value="KAF6034025.1"/>
    <property type="molecule type" value="Genomic_DNA"/>
</dbReference>
<dbReference type="OrthoDB" id="6286464at2759"/>
<accession>A0A7J7K757</accession>
<feature type="domain" description="Major facilitator superfamily (MFS) profile" evidence="4">
    <location>
        <begin position="45"/>
        <end position="415"/>
    </location>
</feature>
<comment type="caution">
    <text evidence="5">The sequence shown here is derived from an EMBL/GenBank/DDBJ whole genome shotgun (WGS) entry which is preliminary data.</text>
</comment>
<feature type="transmembrane region" description="Helical" evidence="3">
    <location>
        <begin position="372"/>
        <end position="397"/>
    </location>
</feature>
<feature type="transmembrane region" description="Helical" evidence="3">
    <location>
        <begin position="341"/>
        <end position="360"/>
    </location>
</feature>